<dbReference type="UniPathway" id="UPA00085"/>
<keyword evidence="6 10" id="KW-0594">Phospholipid biosynthesis</keyword>
<evidence type="ECO:0000256" key="10">
    <source>
        <dbReference type="HAMAP-Rule" id="MF_00019"/>
    </source>
</evidence>
<evidence type="ECO:0000256" key="2">
    <source>
        <dbReference type="ARBA" id="ARBA00022490"/>
    </source>
</evidence>
<dbReference type="EC" id="2.3.1.274" evidence="8 10"/>
<comment type="subcellular location">
    <subcellularLocation>
        <location evidence="10">Cytoplasm</location>
    </subcellularLocation>
    <text evidence="10">Associated with the membrane possibly through PlsY.</text>
</comment>
<dbReference type="GO" id="GO:0005737">
    <property type="term" value="C:cytoplasm"/>
    <property type="evidence" value="ECO:0007669"/>
    <property type="project" value="UniProtKB-SubCell"/>
</dbReference>
<dbReference type="PANTHER" id="PTHR30100:SF1">
    <property type="entry name" value="PHOSPHATE ACYLTRANSFERASE"/>
    <property type="match status" value="1"/>
</dbReference>
<proteinExistence type="inferred from homology"/>
<dbReference type="NCBIfam" id="TIGR00182">
    <property type="entry name" value="plsX"/>
    <property type="match status" value="1"/>
</dbReference>
<evidence type="ECO:0000256" key="8">
    <source>
        <dbReference type="ARBA" id="ARBA00024069"/>
    </source>
</evidence>
<keyword evidence="3 10" id="KW-0444">Lipid biosynthesis</keyword>
<dbReference type="GO" id="GO:0043811">
    <property type="term" value="F:phosphate:acyl-[acyl carrier protein] acyltransferase activity"/>
    <property type="evidence" value="ECO:0007669"/>
    <property type="project" value="UniProtKB-UniRule"/>
</dbReference>
<keyword evidence="7 10" id="KW-1208">Phospholipid metabolism</keyword>
<comment type="subunit">
    <text evidence="9 10">Homodimer. Probably interacts with PlsY.</text>
</comment>
<dbReference type="AlphaFoldDB" id="A0A7V3ZI29"/>
<comment type="catalytic activity">
    <reaction evidence="1 10">
        <text>a fatty acyl-[ACP] + phosphate = an acyl phosphate + holo-[ACP]</text>
        <dbReference type="Rhea" id="RHEA:42292"/>
        <dbReference type="Rhea" id="RHEA-COMP:9685"/>
        <dbReference type="Rhea" id="RHEA-COMP:14125"/>
        <dbReference type="ChEBI" id="CHEBI:43474"/>
        <dbReference type="ChEBI" id="CHEBI:59918"/>
        <dbReference type="ChEBI" id="CHEBI:64479"/>
        <dbReference type="ChEBI" id="CHEBI:138651"/>
        <dbReference type="EC" id="2.3.1.274"/>
    </reaction>
</comment>
<evidence type="ECO:0000313" key="11">
    <source>
        <dbReference type="EMBL" id="HGK23437.1"/>
    </source>
</evidence>
<dbReference type="PANTHER" id="PTHR30100">
    <property type="entry name" value="FATTY ACID/PHOSPHOLIPID SYNTHESIS PROTEIN PLSX"/>
    <property type="match status" value="1"/>
</dbReference>
<gene>
    <name evidence="10 11" type="primary">plsX</name>
    <name evidence="11" type="ORF">ENU78_03135</name>
</gene>
<evidence type="ECO:0000256" key="4">
    <source>
        <dbReference type="ARBA" id="ARBA00022679"/>
    </source>
</evidence>
<dbReference type="Gene3D" id="3.40.718.10">
    <property type="entry name" value="Isopropylmalate Dehydrogenase"/>
    <property type="match status" value="1"/>
</dbReference>
<dbReference type="SMR" id="A0A7V3ZI29"/>
<organism evidence="11">
    <name type="scientific">Dictyoglomus thermophilum</name>
    <dbReference type="NCBI Taxonomy" id="14"/>
    <lineage>
        <taxon>Bacteria</taxon>
        <taxon>Pseudomonadati</taxon>
        <taxon>Dictyoglomota</taxon>
        <taxon>Dictyoglomia</taxon>
        <taxon>Dictyoglomales</taxon>
        <taxon>Dictyoglomaceae</taxon>
        <taxon>Dictyoglomus</taxon>
    </lineage>
</organism>
<sequence>MKIALDAMGGDYAPLETTKGALEAIKESNITVVLVGKEEELQKILKDYEYDKSRIEIVNAEEVIEMHEHPAFAVKEKENSSIVKAIKLLKERKVDGAVSAGNTGAVMSSALLYLGRIKGIKRPAISTLIPTLTEVPSIILDIGANVDCKKEYLEQFALMGKIYMEEVFNIKDPKIALLNIGEEEGKGNQLAQETYNLLKNNPIFNFIGNVEGKDLFKGIANVIVCDGFVGNIAIKTAEGVAETLFELLSSEIKSSLWSTILGMLLKPKFKNVKKKLDYSEFGGAPLLGVDGTVIISHGRSKAKAIKNALKLAEKVVKLEINRKILEGLSKITDRGD</sequence>
<dbReference type="InterPro" id="IPR003664">
    <property type="entry name" value="FA_synthesis"/>
</dbReference>
<evidence type="ECO:0000256" key="3">
    <source>
        <dbReference type="ARBA" id="ARBA00022516"/>
    </source>
</evidence>
<dbReference type="PIRSF" id="PIRSF002465">
    <property type="entry name" value="Phsphlp_syn_PlsX"/>
    <property type="match status" value="1"/>
</dbReference>
<dbReference type="RefSeq" id="WP_012546990.1">
    <property type="nucleotide sequence ID" value="NZ_VTFL01000004.1"/>
</dbReference>
<comment type="similarity">
    <text evidence="10">Belongs to the PlsX family.</text>
</comment>
<comment type="caution">
    <text evidence="11">The sequence shown here is derived from an EMBL/GenBank/DDBJ whole genome shotgun (WGS) entry which is preliminary data.</text>
</comment>
<evidence type="ECO:0000256" key="7">
    <source>
        <dbReference type="ARBA" id="ARBA00023264"/>
    </source>
</evidence>
<evidence type="ECO:0000256" key="6">
    <source>
        <dbReference type="ARBA" id="ARBA00023209"/>
    </source>
</evidence>
<dbReference type="EMBL" id="DTDV01000007">
    <property type="protein sequence ID" value="HGK23437.1"/>
    <property type="molecule type" value="Genomic_DNA"/>
</dbReference>
<reference evidence="11" key="1">
    <citation type="journal article" date="2020" name="mSystems">
        <title>Genome- and Community-Level Interaction Insights into Carbon Utilization and Element Cycling Functions of Hydrothermarchaeota in Hydrothermal Sediment.</title>
        <authorList>
            <person name="Zhou Z."/>
            <person name="Liu Y."/>
            <person name="Xu W."/>
            <person name="Pan J."/>
            <person name="Luo Z.H."/>
            <person name="Li M."/>
        </authorList>
    </citation>
    <scope>NUCLEOTIDE SEQUENCE [LARGE SCALE GENOMIC DNA]</scope>
    <source>
        <strain evidence="11">SpSt-70</strain>
    </source>
</reference>
<evidence type="ECO:0000256" key="9">
    <source>
        <dbReference type="ARBA" id="ARBA00046608"/>
    </source>
</evidence>
<dbReference type="GO" id="GO:0006633">
    <property type="term" value="P:fatty acid biosynthetic process"/>
    <property type="evidence" value="ECO:0007669"/>
    <property type="project" value="UniProtKB-UniRule"/>
</dbReference>
<dbReference type="HAMAP" id="MF_00019">
    <property type="entry name" value="PlsX"/>
    <property type="match status" value="1"/>
</dbReference>
<comment type="function">
    <text evidence="10">Catalyzes the reversible formation of acyl-phosphate (acyl-PO(4)) from acyl-[acyl-carrier-protein] (acyl-ACP). This enzyme utilizes acyl-ACP as fatty acyl donor, but not acyl-CoA.</text>
</comment>
<dbReference type="InterPro" id="IPR012281">
    <property type="entry name" value="Phospholipid_synth_PlsX-like"/>
</dbReference>
<dbReference type="Pfam" id="PF02504">
    <property type="entry name" value="FA_synthesis"/>
    <property type="match status" value="1"/>
</dbReference>
<accession>A0A7V3ZI29</accession>
<evidence type="ECO:0000256" key="5">
    <source>
        <dbReference type="ARBA" id="ARBA00023098"/>
    </source>
</evidence>
<dbReference type="GO" id="GO:0008654">
    <property type="term" value="P:phospholipid biosynthetic process"/>
    <property type="evidence" value="ECO:0007669"/>
    <property type="project" value="UniProtKB-KW"/>
</dbReference>
<keyword evidence="4 10" id="KW-0808">Transferase</keyword>
<name>A0A7V3ZI29_DICTH</name>
<keyword evidence="11" id="KW-0012">Acyltransferase</keyword>
<dbReference type="OMA" id="HGKSNAR"/>
<keyword evidence="2 10" id="KW-0963">Cytoplasm</keyword>
<comment type="pathway">
    <text evidence="10">Lipid metabolism; phospholipid metabolism.</text>
</comment>
<keyword evidence="5 10" id="KW-0443">Lipid metabolism</keyword>
<dbReference type="SUPFAM" id="SSF53659">
    <property type="entry name" value="Isocitrate/Isopropylmalate dehydrogenase-like"/>
    <property type="match status" value="1"/>
</dbReference>
<evidence type="ECO:0000256" key="1">
    <source>
        <dbReference type="ARBA" id="ARBA00001232"/>
    </source>
</evidence>
<protein>
    <recommendedName>
        <fullName evidence="8 10">Phosphate acyltransferase</fullName>
        <ecNumber evidence="8 10">2.3.1.274</ecNumber>
    </recommendedName>
    <alternativeName>
        <fullName evidence="10">Acyl-ACP phosphotransacylase</fullName>
    </alternativeName>
    <alternativeName>
        <fullName evidence="10">Acyl-[acyl-carrier-protein]--phosphate acyltransferase</fullName>
    </alternativeName>
    <alternativeName>
        <fullName evidence="10">Phosphate-acyl-ACP acyltransferase</fullName>
    </alternativeName>
</protein>